<evidence type="ECO:0000256" key="1">
    <source>
        <dbReference type="SAM" id="SignalP"/>
    </source>
</evidence>
<comment type="caution">
    <text evidence="2">The sequence shown here is derived from an EMBL/GenBank/DDBJ whole genome shotgun (WGS) entry which is preliminary data.</text>
</comment>
<reference evidence="2" key="2">
    <citation type="submission" date="2020-09" db="EMBL/GenBank/DDBJ databases">
        <authorList>
            <person name="Sun Q."/>
            <person name="Zhou Y."/>
        </authorList>
    </citation>
    <scope>NUCLEOTIDE SEQUENCE</scope>
    <source>
        <strain evidence="2">CGMCC 1.14984</strain>
    </source>
</reference>
<proteinExistence type="predicted"/>
<protein>
    <submittedName>
        <fullName evidence="2">Uncharacterized protein</fullName>
    </submittedName>
</protein>
<accession>A0A8J3A5P7</accession>
<dbReference type="EMBL" id="BMGZ01000001">
    <property type="protein sequence ID" value="GGH93628.1"/>
    <property type="molecule type" value="Genomic_DNA"/>
</dbReference>
<reference evidence="2" key="1">
    <citation type="journal article" date="2014" name="Int. J. Syst. Evol. Microbiol.">
        <title>Complete genome sequence of Corynebacterium casei LMG S-19264T (=DSM 44701T), isolated from a smear-ripened cheese.</title>
        <authorList>
            <consortium name="US DOE Joint Genome Institute (JGI-PGF)"/>
            <person name="Walter F."/>
            <person name="Albersmeier A."/>
            <person name="Kalinowski J."/>
            <person name="Ruckert C."/>
        </authorList>
    </citation>
    <scope>NUCLEOTIDE SEQUENCE</scope>
    <source>
        <strain evidence="2">CGMCC 1.14984</strain>
    </source>
</reference>
<dbReference type="AlphaFoldDB" id="A0A8J3A5P7"/>
<evidence type="ECO:0000313" key="3">
    <source>
        <dbReference type="Proteomes" id="UP000621856"/>
    </source>
</evidence>
<keyword evidence="1" id="KW-0732">Signal</keyword>
<feature type="chain" id="PRO_5035269569" evidence="1">
    <location>
        <begin position="24"/>
        <end position="242"/>
    </location>
</feature>
<sequence length="242" mass="26680">MRIRLASMVLLTVYAALGSAAMAQTTGGVFGPVVNEGHKSAQYRFGLAPDANGSDDAIAHRLHYQQSIDGSKMWRIVAQANDRPGSGLDFDYLQGQLFWQVTPDERRWQSGFRFDARWRDDDRPGQIGANWANQVKLSDRWSTRFLVMSAIDIGDNASDGIYLQTRANLARKLKGGAQAGVEMFNNYGNTEDLGGFDDQSHQIGPFASLPVTENWSVVGSVLVGMSNAASDTDLRLWVGREF</sequence>
<gene>
    <name evidence="2" type="ORF">GCM10011355_05910</name>
</gene>
<name>A0A8J3A5P7_9PROT</name>
<feature type="signal peptide" evidence="1">
    <location>
        <begin position="1"/>
        <end position="23"/>
    </location>
</feature>
<evidence type="ECO:0000313" key="2">
    <source>
        <dbReference type="EMBL" id="GGH93628.1"/>
    </source>
</evidence>
<organism evidence="2 3">
    <name type="scientific">Aquisalinus luteolus</name>
    <dbReference type="NCBI Taxonomy" id="1566827"/>
    <lineage>
        <taxon>Bacteria</taxon>
        <taxon>Pseudomonadati</taxon>
        <taxon>Pseudomonadota</taxon>
        <taxon>Alphaproteobacteria</taxon>
        <taxon>Parvularculales</taxon>
        <taxon>Parvularculaceae</taxon>
        <taxon>Aquisalinus</taxon>
    </lineage>
</organism>
<dbReference type="Proteomes" id="UP000621856">
    <property type="component" value="Unassembled WGS sequence"/>
</dbReference>